<dbReference type="AlphaFoldDB" id="A0A512AGU2"/>
<evidence type="ECO:0000256" key="1">
    <source>
        <dbReference type="ARBA" id="ARBA00005250"/>
    </source>
</evidence>
<evidence type="ECO:0000313" key="5">
    <source>
        <dbReference type="Proteomes" id="UP000321464"/>
    </source>
</evidence>
<gene>
    <name evidence="4" type="ORF">NSE01_07340</name>
</gene>
<keyword evidence="5" id="KW-1185">Reference proteome</keyword>
<accession>A0A512AGU2</accession>
<evidence type="ECO:0000313" key="4">
    <source>
        <dbReference type="EMBL" id="GEN98901.1"/>
    </source>
</evidence>
<dbReference type="InterPro" id="IPR036866">
    <property type="entry name" value="RibonucZ/Hydroxyglut_hydro"/>
</dbReference>
<dbReference type="Gene3D" id="3.60.15.10">
    <property type="entry name" value="Ribonuclease Z/Hydroxyacylglutathione hydrolase-like"/>
    <property type="match status" value="1"/>
</dbReference>
<sequence length="332" mass="35653">MKPMPSAALAALGLCLAAPAAAQDAAHAVRAIAINDHLTAFYQGRPDEASVPPGPRHWPDLGAIFVGVATYAIHDGDTALVYDTFTDQGSAQWVRDWLTKAGVRRFILATSHWHLDHIGGNAVYADSMRFATEATRVKLTAKRAAIEAGTEEGPPAIRPLILPNIGIAPDSVVTLMIGSVKAELHPVAIHSADGLVIELPDDKLLLAGDTLEDTATFVAEPESLPEQYKALGTMRGWGFTKILPNHGNPAVIASGGYGLGFLDATRDYIRALVEHSHDADFQKQPLENFVDAAVKRGDVSLWWPYRDAHANNLASVAKAWKDKPIPKFDAAP</sequence>
<keyword evidence="4" id="KW-0378">Hydrolase</keyword>
<dbReference type="EMBL" id="BJYR01000005">
    <property type="protein sequence ID" value="GEN98901.1"/>
    <property type="molecule type" value="Genomic_DNA"/>
</dbReference>
<proteinExistence type="inferred from homology"/>
<comment type="similarity">
    <text evidence="1">Belongs to the metallo-beta-lactamase superfamily. Class-B beta-lactamase family.</text>
</comment>
<evidence type="ECO:0000256" key="2">
    <source>
        <dbReference type="SAM" id="SignalP"/>
    </source>
</evidence>
<organism evidence="4 5">
    <name type="scientific">Novosphingobium sediminis</name>
    <dbReference type="NCBI Taxonomy" id="707214"/>
    <lineage>
        <taxon>Bacteria</taxon>
        <taxon>Pseudomonadati</taxon>
        <taxon>Pseudomonadota</taxon>
        <taxon>Alphaproteobacteria</taxon>
        <taxon>Sphingomonadales</taxon>
        <taxon>Sphingomonadaceae</taxon>
        <taxon>Novosphingobium</taxon>
    </lineage>
</organism>
<dbReference type="InterPro" id="IPR050855">
    <property type="entry name" value="NDM-1-like"/>
</dbReference>
<feature type="signal peptide" evidence="2">
    <location>
        <begin position="1"/>
        <end position="22"/>
    </location>
</feature>
<dbReference type="OrthoDB" id="420651at2"/>
<feature type="chain" id="PRO_5021732712" evidence="2">
    <location>
        <begin position="23"/>
        <end position="332"/>
    </location>
</feature>
<dbReference type="GO" id="GO:0017001">
    <property type="term" value="P:antibiotic catabolic process"/>
    <property type="evidence" value="ECO:0007669"/>
    <property type="project" value="UniProtKB-ARBA"/>
</dbReference>
<evidence type="ECO:0000259" key="3">
    <source>
        <dbReference type="SMART" id="SM00849"/>
    </source>
</evidence>
<dbReference type="SMART" id="SM00849">
    <property type="entry name" value="Lactamase_B"/>
    <property type="match status" value="1"/>
</dbReference>
<dbReference type="PANTHER" id="PTHR42951">
    <property type="entry name" value="METALLO-BETA-LACTAMASE DOMAIN-CONTAINING"/>
    <property type="match status" value="1"/>
</dbReference>
<comment type="caution">
    <text evidence="4">The sequence shown here is derived from an EMBL/GenBank/DDBJ whole genome shotgun (WGS) entry which is preliminary data.</text>
</comment>
<dbReference type="GO" id="GO:0016787">
    <property type="term" value="F:hydrolase activity"/>
    <property type="evidence" value="ECO:0007669"/>
    <property type="project" value="UniProtKB-KW"/>
</dbReference>
<dbReference type="Pfam" id="PF00753">
    <property type="entry name" value="Lactamase_B"/>
    <property type="match status" value="1"/>
</dbReference>
<dbReference type="InterPro" id="IPR001279">
    <property type="entry name" value="Metallo-B-lactamas"/>
</dbReference>
<reference evidence="4 5" key="1">
    <citation type="submission" date="2019-07" db="EMBL/GenBank/DDBJ databases">
        <title>Whole genome shotgun sequence of Novosphingobium sediminis NBRC 106119.</title>
        <authorList>
            <person name="Hosoyama A."/>
            <person name="Uohara A."/>
            <person name="Ohji S."/>
            <person name="Ichikawa N."/>
        </authorList>
    </citation>
    <scope>NUCLEOTIDE SEQUENCE [LARGE SCALE GENOMIC DNA]</scope>
    <source>
        <strain evidence="4 5">NBRC 106119</strain>
    </source>
</reference>
<protein>
    <submittedName>
        <fullName evidence="4">MBL fold metallo-hydrolase</fullName>
    </submittedName>
</protein>
<name>A0A512AGU2_9SPHN</name>
<dbReference type="SUPFAM" id="SSF56281">
    <property type="entry name" value="Metallo-hydrolase/oxidoreductase"/>
    <property type="match status" value="1"/>
</dbReference>
<dbReference type="Proteomes" id="UP000321464">
    <property type="component" value="Unassembled WGS sequence"/>
</dbReference>
<keyword evidence="2" id="KW-0732">Signal</keyword>
<dbReference type="PANTHER" id="PTHR42951:SF4">
    <property type="entry name" value="ACYL-COENZYME A THIOESTERASE MBLAC2"/>
    <property type="match status" value="1"/>
</dbReference>
<dbReference type="RefSeq" id="WP_147158274.1">
    <property type="nucleotide sequence ID" value="NZ_BJYR01000005.1"/>
</dbReference>
<feature type="domain" description="Metallo-beta-lactamase" evidence="3">
    <location>
        <begin position="67"/>
        <end position="246"/>
    </location>
</feature>